<evidence type="ECO:0000313" key="3">
    <source>
        <dbReference type="Proteomes" id="UP000812287"/>
    </source>
</evidence>
<dbReference type="GeneID" id="66099103"/>
<sequence>MMTDNALKVQSQKRNKDHRFCATPPVLFFRDDEQVGPLEVHMVPIPSANAGAFTITCWWQERIGTETQEPTGCILFLDSKLENPGAKRFRDDTATIFMLWQVHDSMFREVQDQGEGYRSSNKVFLITLLGYLVTSSMLAVEVMIEMAGKVTFSWYIVDGSITGSAEITNVYSKTKKYRG</sequence>
<keyword evidence="1" id="KW-0812">Transmembrane</keyword>
<evidence type="ECO:0000313" key="2">
    <source>
        <dbReference type="EMBL" id="KAG7449810.1"/>
    </source>
</evidence>
<proteinExistence type="predicted"/>
<evidence type="ECO:0000256" key="1">
    <source>
        <dbReference type="SAM" id="Phobius"/>
    </source>
</evidence>
<comment type="caution">
    <text evidence="2">The sequence shown here is derived from an EMBL/GenBank/DDBJ whole genome shotgun (WGS) entry which is preliminary data.</text>
</comment>
<keyword evidence="1" id="KW-1133">Transmembrane helix</keyword>
<reference evidence="2" key="1">
    <citation type="submission" date="2020-11" db="EMBL/GenBank/DDBJ databases">
        <title>Adaptations for nitrogen fixation in a non-lichenized fungal sporocarp promotes dispersal by wood-feeding termites.</title>
        <authorList>
            <consortium name="DOE Joint Genome Institute"/>
            <person name="Koch R.A."/>
            <person name="Yoon G."/>
            <person name="Arayal U."/>
            <person name="Lail K."/>
            <person name="Amirebrahimi M."/>
            <person name="Labutti K."/>
            <person name="Lipzen A."/>
            <person name="Riley R."/>
            <person name="Barry K."/>
            <person name="Henrissat B."/>
            <person name="Grigoriev I.V."/>
            <person name="Herr J.R."/>
            <person name="Aime M.C."/>
        </authorList>
    </citation>
    <scope>NUCLEOTIDE SEQUENCE</scope>
    <source>
        <strain evidence="2">MCA 3950</strain>
    </source>
</reference>
<dbReference type="AlphaFoldDB" id="A0A9P8AVY2"/>
<protein>
    <submittedName>
        <fullName evidence="2">Uncharacterized protein</fullName>
    </submittedName>
</protein>
<keyword evidence="1" id="KW-0472">Membrane</keyword>
<dbReference type="EMBL" id="MU250527">
    <property type="protein sequence ID" value="KAG7449810.1"/>
    <property type="molecule type" value="Genomic_DNA"/>
</dbReference>
<gene>
    <name evidence="2" type="ORF">BT62DRAFT_1002120</name>
</gene>
<feature type="transmembrane region" description="Helical" evidence="1">
    <location>
        <begin position="123"/>
        <end position="144"/>
    </location>
</feature>
<accession>A0A9P8AVY2</accession>
<dbReference type="RefSeq" id="XP_043043310.1">
    <property type="nucleotide sequence ID" value="XM_043176816.1"/>
</dbReference>
<keyword evidence="3" id="KW-1185">Reference proteome</keyword>
<name>A0A9P8AVY2_9AGAR</name>
<dbReference type="Proteomes" id="UP000812287">
    <property type="component" value="Unassembled WGS sequence"/>
</dbReference>
<organism evidence="2 3">
    <name type="scientific">Guyanagaster necrorhizus</name>
    <dbReference type="NCBI Taxonomy" id="856835"/>
    <lineage>
        <taxon>Eukaryota</taxon>
        <taxon>Fungi</taxon>
        <taxon>Dikarya</taxon>
        <taxon>Basidiomycota</taxon>
        <taxon>Agaricomycotina</taxon>
        <taxon>Agaricomycetes</taxon>
        <taxon>Agaricomycetidae</taxon>
        <taxon>Agaricales</taxon>
        <taxon>Marasmiineae</taxon>
        <taxon>Physalacriaceae</taxon>
        <taxon>Guyanagaster</taxon>
    </lineage>
</organism>